<evidence type="ECO:0000259" key="2">
    <source>
        <dbReference type="Pfam" id="PF03372"/>
    </source>
</evidence>
<dbReference type="InterPro" id="IPR051547">
    <property type="entry name" value="TDP2-like"/>
</dbReference>
<evidence type="ECO:0000256" key="1">
    <source>
        <dbReference type="ARBA" id="ARBA00022801"/>
    </source>
</evidence>
<sequence>MKYISLNTHSWMEEKPLQKMKETAEFIMANDVEMIALQEVNQKIEASISDKSATFCSLNEQVPIKEDNYARLLVAYLEEKGFTYYWGWTCSHIGYDIYEEGSAILSKYPFKAESLLVSPTNDMTDYHTRQILLAHFEEFETPLTIASCHFSWWSDNQEEGFYYEWQQLLERIKEEKGQVMLFGDFNAPSHLKNEGYDLVKETMTDMFEMADKKYGSYTVDQTIDGWSDNTEKLRIDFGFVLKPVDVLSYQVIFNDITGPIVSDHLGIMIETAS</sequence>
<dbReference type="RefSeq" id="WP_126790712.1">
    <property type="nucleotide sequence ID" value="NZ_CP060720.1"/>
</dbReference>
<keyword evidence="4" id="KW-1185">Reference proteome</keyword>
<dbReference type="Pfam" id="PF03372">
    <property type="entry name" value="Exo_endo_phos"/>
    <property type="match status" value="1"/>
</dbReference>
<dbReference type="GO" id="GO:0016787">
    <property type="term" value="F:hydrolase activity"/>
    <property type="evidence" value="ECO:0007669"/>
    <property type="project" value="UniProtKB-KW"/>
</dbReference>
<evidence type="ECO:0000313" key="3">
    <source>
        <dbReference type="EMBL" id="RSU16662.1"/>
    </source>
</evidence>
<dbReference type="PANTHER" id="PTHR15822">
    <property type="entry name" value="TRAF AND TNF RECEPTOR-ASSOCIATED PROTEIN"/>
    <property type="match status" value="1"/>
</dbReference>
<dbReference type="Gene3D" id="3.60.10.10">
    <property type="entry name" value="Endonuclease/exonuclease/phosphatase"/>
    <property type="match status" value="1"/>
</dbReference>
<evidence type="ECO:0000313" key="4">
    <source>
        <dbReference type="Proteomes" id="UP000288028"/>
    </source>
</evidence>
<protein>
    <recommendedName>
        <fullName evidence="2">Endonuclease/exonuclease/phosphatase domain-containing protein</fullName>
    </recommendedName>
</protein>
<proteinExistence type="predicted"/>
<dbReference type="AlphaFoldDB" id="A0A430B8K4"/>
<accession>A0A430B8K4</accession>
<dbReference type="CDD" id="cd09079">
    <property type="entry name" value="RgfB-like"/>
    <property type="match status" value="1"/>
</dbReference>
<dbReference type="GeneID" id="95579988"/>
<name>A0A430B8K4_9ENTE</name>
<dbReference type="SUPFAM" id="SSF56219">
    <property type="entry name" value="DNase I-like"/>
    <property type="match status" value="1"/>
</dbReference>
<dbReference type="Proteomes" id="UP000288028">
    <property type="component" value="Unassembled WGS sequence"/>
</dbReference>
<dbReference type="OrthoDB" id="9812537at2"/>
<dbReference type="InterPro" id="IPR036691">
    <property type="entry name" value="Endo/exonu/phosph_ase_sf"/>
</dbReference>
<dbReference type="PANTHER" id="PTHR15822:SF23">
    <property type="entry name" value="ENDONUCLEASE_EXONUCLEASE_PHOSPHATASE FAMILY PROTEIN"/>
    <property type="match status" value="1"/>
</dbReference>
<comment type="caution">
    <text evidence="3">The sequence shown here is derived from an EMBL/GenBank/DDBJ whole genome shotgun (WGS) entry which is preliminary data.</text>
</comment>
<organism evidence="3 4">
    <name type="scientific">Vagococcus carniphilus</name>
    <dbReference type="NCBI Taxonomy" id="218144"/>
    <lineage>
        <taxon>Bacteria</taxon>
        <taxon>Bacillati</taxon>
        <taxon>Bacillota</taxon>
        <taxon>Bacilli</taxon>
        <taxon>Lactobacillales</taxon>
        <taxon>Enterococcaceae</taxon>
        <taxon>Vagococcus</taxon>
    </lineage>
</organism>
<reference evidence="3 4" key="1">
    <citation type="submission" date="2017-05" db="EMBL/GenBank/DDBJ databases">
        <title>Vagococcus spp. assemblies.</title>
        <authorList>
            <person name="Gulvik C.A."/>
        </authorList>
    </citation>
    <scope>NUCLEOTIDE SEQUENCE [LARGE SCALE GENOMIC DNA]</scope>
    <source>
        <strain evidence="3 4">SS1714</strain>
    </source>
</reference>
<keyword evidence="1" id="KW-0378">Hydrolase</keyword>
<gene>
    <name evidence="3" type="ORF">CBF28_00300</name>
</gene>
<feature type="domain" description="Endonuclease/exonuclease/phosphatase" evidence="2">
    <location>
        <begin position="18"/>
        <end position="237"/>
    </location>
</feature>
<dbReference type="InterPro" id="IPR005135">
    <property type="entry name" value="Endo/exonuclease/phosphatase"/>
</dbReference>
<dbReference type="EMBL" id="NGKB01000001">
    <property type="protein sequence ID" value="RSU16662.1"/>
    <property type="molecule type" value="Genomic_DNA"/>
</dbReference>